<comment type="caution">
    <text evidence="3">The sequence shown here is derived from an EMBL/GenBank/DDBJ whole genome shotgun (WGS) entry which is preliminary data.</text>
</comment>
<dbReference type="Proteomes" id="UP001165367">
    <property type="component" value="Unassembled WGS sequence"/>
</dbReference>
<gene>
    <name evidence="3" type="ORF">LZZ85_18410</name>
</gene>
<dbReference type="RefSeq" id="WP_237874813.1">
    <property type="nucleotide sequence ID" value="NZ_JAKLTR010000012.1"/>
</dbReference>
<dbReference type="InterPro" id="IPR011330">
    <property type="entry name" value="Glyco_hydro/deAcase_b/a-brl"/>
</dbReference>
<dbReference type="InterPro" id="IPR002509">
    <property type="entry name" value="NODB_dom"/>
</dbReference>
<dbReference type="EMBL" id="JAKLTR010000012">
    <property type="protein sequence ID" value="MCG2616278.1"/>
    <property type="molecule type" value="Genomic_DNA"/>
</dbReference>
<dbReference type="Pfam" id="PF01522">
    <property type="entry name" value="Polysacc_deac_1"/>
    <property type="match status" value="1"/>
</dbReference>
<name>A0ABS9KVC8_9BACT</name>
<feature type="signal peptide" evidence="1">
    <location>
        <begin position="1"/>
        <end position="26"/>
    </location>
</feature>
<evidence type="ECO:0000256" key="1">
    <source>
        <dbReference type="SAM" id="SignalP"/>
    </source>
</evidence>
<accession>A0ABS9KVC8</accession>
<dbReference type="SUPFAM" id="SSF88713">
    <property type="entry name" value="Glycoside hydrolase/deacetylase"/>
    <property type="match status" value="1"/>
</dbReference>
<evidence type="ECO:0000313" key="3">
    <source>
        <dbReference type="EMBL" id="MCG2616278.1"/>
    </source>
</evidence>
<evidence type="ECO:0000313" key="4">
    <source>
        <dbReference type="Proteomes" id="UP001165367"/>
    </source>
</evidence>
<keyword evidence="1" id="KW-0732">Signal</keyword>
<feature type="domain" description="NodB homology" evidence="2">
    <location>
        <begin position="34"/>
        <end position="130"/>
    </location>
</feature>
<reference evidence="3" key="1">
    <citation type="submission" date="2022-01" db="EMBL/GenBank/DDBJ databases">
        <authorList>
            <person name="Jo J.-H."/>
            <person name="Im W.-T."/>
        </authorList>
    </citation>
    <scope>NUCLEOTIDE SEQUENCE</scope>
    <source>
        <strain evidence="3">NA20</strain>
    </source>
</reference>
<proteinExistence type="predicted"/>
<evidence type="ECO:0000259" key="2">
    <source>
        <dbReference type="Pfam" id="PF01522"/>
    </source>
</evidence>
<organism evidence="3 4">
    <name type="scientific">Terrimonas ginsenosidimutans</name>
    <dbReference type="NCBI Taxonomy" id="2908004"/>
    <lineage>
        <taxon>Bacteria</taxon>
        <taxon>Pseudomonadati</taxon>
        <taxon>Bacteroidota</taxon>
        <taxon>Chitinophagia</taxon>
        <taxon>Chitinophagales</taxon>
        <taxon>Chitinophagaceae</taxon>
        <taxon>Terrimonas</taxon>
    </lineage>
</organism>
<feature type="chain" id="PRO_5046190811" evidence="1">
    <location>
        <begin position="27"/>
        <end position="266"/>
    </location>
</feature>
<sequence length="266" mass="30651">MRSPHCIYILMLLLILLTTSHPSSYAQPNNKPDTTNGLTIYLTFDDGPMDGSRFIDSLVKNDSIPLEVLVTGFRIRDNVKMTAQLNSYRDEPLIEIANHSFSHANGHFRMYYSAPAEVVNDILRNENSLQLLSRIVRLPGRNTWRIGGRKRTDLPDANAAADSLASIGYFIFGWDLEWRYDTCENRYYSAKQMLTLVKRYRQSKKLFTPGHLVILCHDWMLPDVYFREQLSLFVKAVKSTNTDRFAHLSAYPCLPWNSVTTPEHLE</sequence>
<dbReference type="Gene3D" id="3.20.20.370">
    <property type="entry name" value="Glycoside hydrolase/deacetylase"/>
    <property type="match status" value="1"/>
</dbReference>
<keyword evidence="4" id="KW-1185">Reference proteome</keyword>
<protein>
    <submittedName>
        <fullName evidence="3">Polysaccharide deacetylase family protein</fullName>
    </submittedName>
</protein>